<evidence type="ECO:0000256" key="1">
    <source>
        <dbReference type="SAM" id="MobiDB-lite"/>
    </source>
</evidence>
<organism evidence="2 3">
    <name type="scientific">Trichoderma simmonsii</name>
    <dbReference type="NCBI Taxonomy" id="1491479"/>
    <lineage>
        <taxon>Eukaryota</taxon>
        <taxon>Fungi</taxon>
        <taxon>Dikarya</taxon>
        <taxon>Ascomycota</taxon>
        <taxon>Pezizomycotina</taxon>
        <taxon>Sordariomycetes</taxon>
        <taxon>Hypocreomycetidae</taxon>
        <taxon>Hypocreales</taxon>
        <taxon>Hypocreaceae</taxon>
        <taxon>Trichoderma</taxon>
    </lineage>
</organism>
<dbReference type="Proteomes" id="UP000826661">
    <property type="component" value="Chromosome II"/>
</dbReference>
<name>A0A8G0LBJ7_9HYPO</name>
<sequence>MSPEQMNALAAKGRAIFQELEQAIDERGQIYTPFPEIAPRYKTSINPPWMPQIGQQLENILKGNGQPSDQYQLVQVKSLDSETPAYYNYVHQDGRVILCMYNFASMDLNKERMHWSDLMAVSSSRVMNVNGGSTMEHLEAIWRISIVNDETNGVIDAIDHRIHGDTGRMDEERFFELTTEDGDEFFALLGTVHRKGPARMLAAFPKYFGGKKMVRVRVYPDGSPNLCWFLEKQKPKHDGPLSRKAKRAQKKEMRKSSSMG</sequence>
<dbReference type="AlphaFoldDB" id="A0A8G0LBJ7"/>
<dbReference type="EMBL" id="CP075865">
    <property type="protein sequence ID" value="QYS97722.1"/>
    <property type="molecule type" value="Genomic_DNA"/>
</dbReference>
<feature type="region of interest" description="Disordered" evidence="1">
    <location>
        <begin position="235"/>
        <end position="260"/>
    </location>
</feature>
<feature type="compositionally biased region" description="Basic and acidic residues" evidence="1">
    <location>
        <begin position="250"/>
        <end position="260"/>
    </location>
</feature>
<protein>
    <submittedName>
        <fullName evidence="2">Uncharacterized protein</fullName>
    </submittedName>
</protein>
<reference evidence="2 3" key="1">
    <citation type="journal article" date="2021" name="BMC Genomics">
        <title>Telomere-to-telomere genome assembly of asparaginase-producing Trichoderma simmonsii.</title>
        <authorList>
            <person name="Chung D."/>
            <person name="Kwon Y.M."/>
            <person name="Yang Y."/>
        </authorList>
    </citation>
    <scope>NUCLEOTIDE SEQUENCE [LARGE SCALE GENOMIC DNA]</scope>
    <source>
        <strain evidence="2 3">GH-Sj1</strain>
    </source>
</reference>
<proteinExistence type="predicted"/>
<evidence type="ECO:0000313" key="3">
    <source>
        <dbReference type="Proteomes" id="UP000826661"/>
    </source>
</evidence>
<keyword evidence="3" id="KW-1185">Reference proteome</keyword>
<evidence type="ECO:0000313" key="2">
    <source>
        <dbReference type="EMBL" id="QYS97722.1"/>
    </source>
</evidence>
<accession>A0A8G0LBJ7</accession>
<gene>
    <name evidence="2" type="ORF">H0G86_004942</name>
</gene>